<dbReference type="InterPro" id="IPR026453">
    <property type="entry name" value="PGF_pre_PGF"/>
</dbReference>
<keyword evidence="10" id="KW-1185">Reference proteome</keyword>
<dbReference type="Gene3D" id="2.60.40.10">
    <property type="entry name" value="Immunoglobulins"/>
    <property type="match status" value="2"/>
</dbReference>
<accession>A0A2I8VG11</accession>
<dbReference type="Pfam" id="PF22544">
    <property type="entry name" value="HYDIN_VesB_CFA65-like_Ig"/>
    <property type="match status" value="1"/>
</dbReference>
<feature type="domain" description="HYDIN/VesB/CFA65-like Ig-like" evidence="8">
    <location>
        <begin position="45"/>
        <end position="134"/>
    </location>
</feature>
<dbReference type="NCBIfam" id="TIGR04213">
    <property type="entry name" value="PGF_pre_PGF"/>
    <property type="match status" value="1"/>
</dbReference>
<name>A0A2I8VG11_9EURY</name>
<dbReference type="KEGG" id="srub:C2R22_03720"/>
<dbReference type="AlphaFoldDB" id="A0A2I8VG11"/>
<dbReference type="NCBIfam" id="NF012200">
    <property type="entry name" value="choice_anch_D"/>
    <property type="match status" value="1"/>
</dbReference>
<evidence type="ECO:0000256" key="7">
    <source>
        <dbReference type="SAM" id="Phobius"/>
    </source>
</evidence>
<organism evidence="9 10">
    <name type="scientific">Salinigranum rubrum</name>
    <dbReference type="NCBI Taxonomy" id="755307"/>
    <lineage>
        <taxon>Archaea</taxon>
        <taxon>Methanobacteriati</taxon>
        <taxon>Methanobacteriota</taxon>
        <taxon>Stenosarchaea group</taxon>
        <taxon>Halobacteria</taxon>
        <taxon>Halobacteriales</taxon>
        <taxon>Haloferacaceae</taxon>
        <taxon>Salinigranum</taxon>
    </lineage>
</organism>
<evidence type="ECO:0000256" key="2">
    <source>
        <dbReference type="ARBA" id="ARBA00004496"/>
    </source>
</evidence>
<evidence type="ECO:0000256" key="3">
    <source>
        <dbReference type="ARBA" id="ARBA00022490"/>
    </source>
</evidence>
<gene>
    <name evidence="9" type="ORF">C2R22_03720</name>
</gene>
<evidence type="ECO:0000313" key="10">
    <source>
        <dbReference type="Proteomes" id="UP000236584"/>
    </source>
</evidence>
<dbReference type="InterPro" id="IPR053879">
    <property type="entry name" value="HYDIN_VesB_CFA65-like_Ig"/>
</dbReference>
<feature type="region of interest" description="Disordered" evidence="6">
    <location>
        <begin position="401"/>
        <end position="442"/>
    </location>
</feature>
<feature type="transmembrane region" description="Helical" evidence="7">
    <location>
        <begin position="445"/>
        <end position="465"/>
    </location>
</feature>
<feature type="compositionally biased region" description="Polar residues" evidence="6">
    <location>
        <begin position="421"/>
        <end position="441"/>
    </location>
</feature>
<proteinExistence type="predicted"/>
<keyword evidence="4" id="KW-0969">Cilium</keyword>
<evidence type="ECO:0000313" key="9">
    <source>
        <dbReference type="EMBL" id="AUV80877.1"/>
    </source>
</evidence>
<comment type="subcellular location">
    <subcellularLocation>
        <location evidence="1">Cell projection</location>
        <location evidence="1">Cilium</location>
    </subcellularLocation>
    <subcellularLocation>
        <location evidence="2">Cytoplasm</location>
    </subcellularLocation>
</comment>
<evidence type="ECO:0000256" key="5">
    <source>
        <dbReference type="ARBA" id="ARBA00023273"/>
    </source>
</evidence>
<keyword evidence="7" id="KW-0812">Transmembrane</keyword>
<evidence type="ECO:0000256" key="4">
    <source>
        <dbReference type="ARBA" id="ARBA00023069"/>
    </source>
</evidence>
<keyword evidence="7" id="KW-0472">Membrane</keyword>
<dbReference type="Proteomes" id="UP000236584">
    <property type="component" value="Chromosome"/>
</dbReference>
<keyword evidence="3" id="KW-0963">Cytoplasm</keyword>
<sequence length="469" mass="50313">MRPGASGRTVRVLLVMAVLLSTAAVGVAVQPTGPVSRQVDAEPDIVVQPEALRFSNATGESEAQTLSIRNVGDAPLTIDAVAIVGPDRAAFERAFDGPLTLGPGDRQNVTVTFDATTARPQFATLHVLSNDPDEPQRNVWLTNTQTVADVSPSRVLERKTLVNATITDAEANTTQSLNISWPLTRDDVVAVDAVTFTPERAGSVDLSIATNVSRFGDVPAFALGDGTEPAGYVHVDHSIPNEQISDVTFRIRVRKDRLAGNETGPEDVVLYRHEESGWVELPTRFVEEGETHYFFEARTPGFSDFTTGVKQAKFRITDALVTVTRISTHQGTEVLVRVRNDGGADGTYTVKLLLEETLVDRTELSIAPNGTRQATFERSFDEPGIYQVYVNERFVGNVTVESGDTVPTGGSTIGRRGTLTAERTNNASTGPPEASQATSGESVPGLGFGTTAVALLVVALSVAFGRRHR</sequence>
<keyword evidence="5" id="KW-0966">Cell projection</keyword>
<dbReference type="GO" id="GO:0005737">
    <property type="term" value="C:cytoplasm"/>
    <property type="evidence" value="ECO:0007669"/>
    <property type="project" value="UniProtKB-SubCell"/>
</dbReference>
<dbReference type="EMBL" id="CP026309">
    <property type="protein sequence ID" value="AUV80877.1"/>
    <property type="molecule type" value="Genomic_DNA"/>
</dbReference>
<evidence type="ECO:0000259" key="8">
    <source>
        <dbReference type="Pfam" id="PF22544"/>
    </source>
</evidence>
<evidence type="ECO:0000256" key="1">
    <source>
        <dbReference type="ARBA" id="ARBA00004138"/>
    </source>
</evidence>
<dbReference type="InterPro" id="IPR013783">
    <property type="entry name" value="Ig-like_fold"/>
</dbReference>
<evidence type="ECO:0000256" key="6">
    <source>
        <dbReference type="SAM" id="MobiDB-lite"/>
    </source>
</evidence>
<keyword evidence="7" id="KW-1133">Transmembrane helix</keyword>
<reference evidence="9 10" key="1">
    <citation type="submission" date="2018-01" db="EMBL/GenBank/DDBJ databases">
        <title>Complete genome sequence of Salinigranum rubrum GX10T, an extremely halophilic archaeon isolated from a marine solar saltern.</title>
        <authorList>
            <person name="Han S."/>
        </authorList>
    </citation>
    <scope>NUCLEOTIDE SEQUENCE [LARGE SCALE GENOMIC DNA]</scope>
    <source>
        <strain evidence="9 10">GX10</strain>
    </source>
</reference>
<protein>
    <recommendedName>
        <fullName evidence="8">HYDIN/VesB/CFA65-like Ig-like domain-containing protein</fullName>
    </recommendedName>
</protein>